<proteinExistence type="predicted"/>
<accession>A0A856MKG5</accession>
<keyword evidence="3" id="KW-1185">Reference proteome</keyword>
<feature type="region of interest" description="Disordered" evidence="1">
    <location>
        <begin position="182"/>
        <end position="238"/>
    </location>
</feature>
<reference evidence="2 3" key="1">
    <citation type="submission" date="2018-06" db="EMBL/GenBank/DDBJ databases">
        <title>Comparative genomics of Brasilonema spp. strains.</title>
        <authorList>
            <person name="Alvarenga D.O."/>
            <person name="Fiore M.F."/>
            <person name="Varani A.M."/>
        </authorList>
    </citation>
    <scope>NUCLEOTIDE SEQUENCE [LARGE SCALE GENOMIC DNA]</scope>
    <source>
        <strain evidence="2 3">CENA114</strain>
    </source>
</reference>
<feature type="compositionally biased region" description="Low complexity" evidence="1">
    <location>
        <begin position="208"/>
        <end position="221"/>
    </location>
</feature>
<dbReference type="AlphaFoldDB" id="A0A856MKG5"/>
<gene>
    <name evidence="2" type="ORF">DP114_26885</name>
</gene>
<organism evidence="2 3">
    <name type="scientific">Brasilonema sennae CENA114</name>
    <dbReference type="NCBI Taxonomy" id="415709"/>
    <lineage>
        <taxon>Bacteria</taxon>
        <taxon>Bacillati</taxon>
        <taxon>Cyanobacteriota</taxon>
        <taxon>Cyanophyceae</taxon>
        <taxon>Nostocales</taxon>
        <taxon>Scytonemataceae</taxon>
        <taxon>Brasilonema</taxon>
        <taxon>Bromeliae group (in: Brasilonema)</taxon>
    </lineage>
</organism>
<evidence type="ECO:0000256" key="1">
    <source>
        <dbReference type="SAM" id="MobiDB-lite"/>
    </source>
</evidence>
<dbReference type="Proteomes" id="UP000503129">
    <property type="component" value="Chromosome"/>
</dbReference>
<name>A0A856MKG5_9CYAN</name>
<dbReference type="RefSeq" id="WP_169266373.1">
    <property type="nucleotide sequence ID" value="NZ_CAWOXK010000001.1"/>
</dbReference>
<evidence type="ECO:0000313" key="2">
    <source>
        <dbReference type="EMBL" id="QDL11042.1"/>
    </source>
</evidence>
<dbReference type="EMBL" id="CP030118">
    <property type="protein sequence ID" value="QDL11042.1"/>
    <property type="molecule type" value="Genomic_DNA"/>
</dbReference>
<sequence length="238" mass="25819">MNKVFSINKLSSKLFSKVSTRLVGQVRQKVEKRGRENKNSLPFTLYPLPNSSKSPIVEVGEISRANCLVPRPVTRYSTYHRPKVFKLLILALTTLGVSFLTPSAAKAQSNSTSSPGVGNILNYPYGTRVHQNGVINTPDGSTITPATTINNGNGSTTYYYQNGTRVNINTNRVSPNGAVITPGSLNGGLKRVPENPNREPLLTPPNPNGGLNRGLENPNRGPLLTPANPTRSWQKPSF</sequence>
<protein>
    <submittedName>
        <fullName evidence="2">Uncharacterized protein</fullName>
    </submittedName>
</protein>
<dbReference type="KEGG" id="bsen:DP114_26885"/>
<feature type="compositionally biased region" description="Polar residues" evidence="1">
    <location>
        <begin position="227"/>
        <end position="238"/>
    </location>
</feature>
<evidence type="ECO:0000313" key="3">
    <source>
        <dbReference type="Proteomes" id="UP000503129"/>
    </source>
</evidence>